<dbReference type="InterPro" id="IPR006260">
    <property type="entry name" value="TonB/TolA_C"/>
</dbReference>
<evidence type="ECO:0000256" key="2">
    <source>
        <dbReference type="ARBA" id="ARBA00022692"/>
    </source>
</evidence>
<dbReference type="AlphaFoldDB" id="A0A6S6U4W8"/>
<comment type="subcellular location">
    <subcellularLocation>
        <location evidence="1">Membrane</location>
        <topology evidence="1">Single-pass membrane protein</topology>
    </subcellularLocation>
</comment>
<dbReference type="PROSITE" id="PS52015">
    <property type="entry name" value="TONB_CTD"/>
    <property type="match status" value="1"/>
</dbReference>
<evidence type="ECO:0000313" key="6">
    <source>
        <dbReference type="EMBL" id="CAA6821739.1"/>
    </source>
</evidence>
<accession>A0A6S6U4W8</accession>
<feature type="non-terminal residue" evidence="6">
    <location>
        <position position="1"/>
    </location>
</feature>
<sequence>KKVVKKKVVKKKVVKKVVKKEKVVKKKSEALEEFENEMVYISEPMIKAKTPKTQSSDLGSFLSTPATPVSPWSYPNDKIRKLYGTGFHNFTPTQKEFIENNLNTIQEITQRTLTQRGYPEGAGRTGQQGTNVVSFNLHPNGDISGLYLKTRIGYRALDDNTLSLIRVAYMDYPYPSTTTKIIFYVTYSIYGY</sequence>
<reference evidence="6" key="1">
    <citation type="submission" date="2020-01" db="EMBL/GenBank/DDBJ databases">
        <authorList>
            <person name="Meier V. D."/>
            <person name="Meier V D."/>
        </authorList>
    </citation>
    <scope>NUCLEOTIDE SEQUENCE</scope>
    <source>
        <strain evidence="6">HLG_WM_MAG_02</strain>
    </source>
</reference>
<dbReference type="Pfam" id="PF03544">
    <property type="entry name" value="TonB_C"/>
    <property type="match status" value="1"/>
</dbReference>
<evidence type="ECO:0000256" key="3">
    <source>
        <dbReference type="ARBA" id="ARBA00022989"/>
    </source>
</evidence>
<dbReference type="SUPFAM" id="SSF74653">
    <property type="entry name" value="TolA/TonB C-terminal domain"/>
    <property type="match status" value="1"/>
</dbReference>
<evidence type="ECO:0000256" key="1">
    <source>
        <dbReference type="ARBA" id="ARBA00004167"/>
    </source>
</evidence>
<dbReference type="Gene3D" id="3.30.1150.10">
    <property type="match status" value="1"/>
</dbReference>
<dbReference type="GO" id="GO:0055085">
    <property type="term" value="P:transmembrane transport"/>
    <property type="evidence" value="ECO:0007669"/>
    <property type="project" value="InterPro"/>
</dbReference>
<dbReference type="InterPro" id="IPR037682">
    <property type="entry name" value="TonB_C"/>
</dbReference>
<dbReference type="EMBL" id="CACVAZ010000146">
    <property type="protein sequence ID" value="CAA6821739.1"/>
    <property type="molecule type" value="Genomic_DNA"/>
</dbReference>
<dbReference type="GO" id="GO:0016020">
    <property type="term" value="C:membrane"/>
    <property type="evidence" value="ECO:0007669"/>
    <property type="project" value="UniProtKB-SubCell"/>
</dbReference>
<keyword evidence="3" id="KW-1133">Transmembrane helix</keyword>
<proteinExistence type="predicted"/>
<feature type="domain" description="TonB C-terminal" evidence="5">
    <location>
        <begin position="103"/>
        <end position="192"/>
    </location>
</feature>
<evidence type="ECO:0000256" key="4">
    <source>
        <dbReference type="ARBA" id="ARBA00023136"/>
    </source>
</evidence>
<evidence type="ECO:0000259" key="5">
    <source>
        <dbReference type="PROSITE" id="PS52015"/>
    </source>
</evidence>
<dbReference type="NCBIfam" id="TIGR01352">
    <property type="entry name" value="tonB_Cterm"/>
    <property type="match status" value="1"/>
</dbReference>
<gene>
    <name evidence="6" type="ORF">HELGO_WM20165</name>
</gene>
<name>A0A6S6U4W8_9BACT</name>
<keyword evidence="2" id="KW-0812">Transmembrane</keyword>
<keyword evidence="4" id="KW-0472">Membrane</keyword>
<protein>
    <submittedName>
        <fullName evidence="6">Ferric siderophore transport system, periplasmic binding protein TonB</fullName>
    </submittedName>
</protein>
<organism evidence="6">
    <name type="scientific">uncultured Sulfurovum sp</name>
    <dbReference type="NCBI Taxonomy" id="269237"/>
    <lineage>
        <taxon>Bacteria</taxon>
        <taxon>Pseudomonadati</taxon>
        <taxon>Campylobacterota</taxon>
        <taxon>Epsilonproteobacteria</taxon>
        <taxon>Campylobacterales</taxon>
        <taxon>Sulfurovaceae</taxon>
        <taxon>Sulfurovum</taxon>
        <taxon>environmental samples</taxon>
    </lineage>
</organism>